<dbReference type="VEuPathDB" id="FungiDB:MYCTH_2042312"/>
<reference evidence="1 2" key="1">
    <citation type="journal article" date="2011" name="Nat. Biotechnol.">
        <title>Comparative genomic analysis of the thermophilic biomass-degrading fungi Myceliophthora thermophila and Thielavia terrestris.</title>
        <authorList>
            <person name="Berka R.M."/>
            <person name="Grigoriev I.V."/>
            <person name="Otillar R."/>
            <person name="Salamov A."/>
            <person name="Grimwood J."/>
            <person name="Reid I."/>
            <person name="Ishmael N."/>
            <person name="John T."/>
            <person name="Darmond C."/>
            <person name="Moisan M.-C."/>
            <person name="Henrissat B."/>
            <person name="Coutinho P.M."/>
            <person name="Lombard V."/>
            <person name="Natvig D.O."/>
            <person name="Lindquist E."/>
            <person name="Schmutz J."/>
            <person name="Lucas S."/>
            <person name="Harris P."/>
            <person name="Powlowski J."/>
            <person name="Bellemare A."/>
            <person name="Taylor D."/>
            <person name="Butler G."/>
            <person name="de Vries R.P."/>
            <person name="Allijn I.E."/>
            <person name="van den Brink J."/>
            <person name="Ushinsky S."/>
            <person name="Storms R."/>
            <person name="Powell A.J."/>
            <person name="Paulsen I.T."/>
            <person name="Elbourne L.D.H."/>
            <person name="Baker S.E."/>
            <person name="Magnuson J."/>
            <person name="LaBoissiere S."/>
            <person name="Clutterbuck A.J."/>
            <person name="Martinez D."/>
            <person name="Wogulis M."/>
            <person name="de Leon A.L."/>
            <person name="Rey M.W."/>
            <person name="Tsang A."/>
        </authorList>
    </citation>
    <scope>NUCLEOTIDE SEQUENCE [LARGE SCALE GENOMIC DNA]</scope>
    <source>
        <strain evidence="2">ATCC 42464 / BCRC 31852 / DSM 1799</strain>
    </source>
</reference>
<dbReference type="KEGG" id="mtm:MYCTH_2042312"/>
<evidence type="ECO:0000313" key="1">
    <source>
        <dbReference type="EMBL" id="AEO59096.1"/>
    </source>
</evidence>
<feature type="non-terminal residue" evidence="1">
    <location>
        <position position="1"/>
    </location>
</feature>
<sequence length="91" mass="10488">ARTGAISLRDFLFKVQVPGVSTPYCAYSQGKETIEHLVVWCPNPPRSRTDLDLVLRGIGARNHRLARRVLRWLIDLRRLPEYYLVGGLDRE</sequence>
<evidence type="ECO:0000313" key="2">
    <source>
        <dbReference type="Proteomes" id="UP000007322"/>
    </source>
</evidence>
<dbReference type="OrthoDB" id="4368687at2759"/>
<dbReference type="AlphaFoldDB" id="G2QF67"/>
<proteinExistence type="predicted"/>
<dbReference type="EMBL" id="CP003005">
    <property type="protein sequence ID" value="AEO59096.1"/>
    <property type="molecule type" value="Genomic_DNA"/>
</dbReference>
<dbReference type="InParanoid" id="G2QF67"/>
<dbReference type="RefSeq" id="XP_003664341.1">
    <property type="nucleotide sequence ID" value="XM_003664293.1"/>
</dbReference>
<name>G2QF67_THET4</name>
<feature type="non-terminal residue" evidence="1">
    <location>
        <position position="91"/>
    </location>
</feature>
<keyword evidence="2" id="KW-1185">Reference proteome</keyword>
<accession>G2QF67</accession>
<protein>
    <submittedName>
        <fullName evidence="1">Uncharacterized protein</fullName>
    </submittedName>
</protein>
<organism evidence="1 2">
    <name type="scientific">Thermothelomyces thermophilus (strain ATCC 42464 / BCRC 31852 / DSM 1799)</name>
    <name type="common">Sporotrichum thermophile</name>
    <dbReference type="NCBI Taxonomy" id="573729"/>
    <lineage>
        <taxon>Eukaryota</taxon>
        <taxon>Fungi</taxon>
        <taxon>Dikarya</taxon>
        <taxon>Ascomycota</taxon>
        <taxon>Pezizomycotina</taxon>
        <taxon>Sordariomycetes</taxon>
        <taxon>Sordariomycetidae</taxon>
        <taxon>Sordariales</taxon>
        <taxon>Chaetomiaceae</taxon>
        <taxon>Thermothelomyces</taxon>
    </lineage>
</organism>
<dbReference type="GeneID" id="11514206"/>
<dbReference type="Proteomes" id="UP000007322">
    <property type="component" value="Chromosome 4"/>
</dbReference>
<gene>
    <name evidence="1" type="ORF">MYCTH_2042312</name>
</gene>
<dbReference type="HOGENOM" id="CLU_000680_25_1_1"/>